<reference evidence="1" key="2">
    <citation type="journal article" date="2015" name="Fish Shellfish Immunol.">
        <title>Early steps in the European eel (Anguilla anguilla)-Vibrio vulnificus interaction in the gills: Role of the RtxA13 toxin.</title>
        <authorList>
            <person name="Callol A."/>
            <person name="Pajuelo D."/>
            <person name="Ebbesson L."/>
            <person name="Teles M."/>
            <person name="MacKenzie S."/>
            <person name="Amaro C."/>
        </authorList>
    </citation>
    <scope>NUCLEOTIDE SEQUENCE</scope>
</reference>
<sequence length="30" mass="3310">MKCRTWGVQTVGPNSAINGPCQNYFGPIRN</sequence>
<dbReference type="EMBL" id="GBXM01106948">
    <property type="protein sequence ID" value="JAH01629.1"/>
    <property type="molecule type" value="Transcribed_RNA"/>
</dbReference>
<organism evidence="1">
    <name type="scientific">Anguilla anguilla</name>
    <name type="common">European freshwater eel</name>
    <name type="synonym">Muraena anguilla</name>
    <dbReference type="NCBI Taxonomy" id="7936"/>
    <lineage>
        <taxon>Eukaryota</taxon>
        <taxon>Metazoa</taxon>
        <taxon>Chordata</taxon>
        <taxon>Craniata</taxon>
        <taxon>Vertebrata</taxon>
        <taxon>Euteleostomi</taxon>
        <taxon>Actinopterygii</taxon>
        <taxon>Neopterygii</taxon>
        <taxon>Teleostei</taxon>
        <taxon>Anguilliformes</taxon>
        <taxon>Anguillidae</taxon>
        <taxon>Anguilla</taxon>
    </lineage>
</organism>
<proteinExistence type="predicted"/>
<reference evidence="1" key="1">
    <citation type="submission" date="2014-11" db="EMBL/GenBank/DDBJ databases">
        <authorList>
            <person name="Amaro Gonzalez C."/>
        </authorList>
    </citation>
    <scope>NUCLEOTIDE SEQUENCE</scope>
</reference>
<protein>
    <submittedName>
        <fullName evidence="1">Uncharacterized protein</fullName>
    </submittedName>
</protein>
<name>A0A0E9PAT5_ANGAN</name>
<dbReference type="AlphaFoldDB" id="A0A0E9PAT5"/>
<evidence type="ECO:0000313" key="1">
    <source>
        <dbReference type="EMBL" id="JAH01629.1"/>
    </source>
</evidence>
<accession>A0A0E9PAT5</accession>